<accession>A0A8T2NE32</accession>
<evidence type="ECO:0000313" key="2">
    <source>
        <dbReference type="Proteomes" id="UP000824540"/>
    </source>
</evidence>
<dbReference type="Proteomes" id="UP000824540">
    <property type="component" value="Unassembled WGS sequence"/>
</dbReference>
<evidence type="ECO:0000313" key="1">
    <source>
        <dbReference type="EMBL" id="KAG9338234.1"/>
    </source>
</evidence>
<comment type="caution">
    <text evidence="1">The sequence shown here is derived from an EMBL/GenBank/DDBJ whole genome shotgun (WGS) entry which is preliminary data.</text>
</comment>
<organism evidence="1 2">
    <name type="scientific">Albula glossodonta</name>
    <name type="common">roundjaw bonefish</name>
    <dbReference type="NCBI Taxonomy" id="121402"/>
    <lineage>
        <taxon>Eukaryota</taxon>
        <taxon>Metazoa</taxon>
        <taxon>Chordata</taxon>
        <taxon>Craniata</taxon>
        <taxon>Vertebrata</taxon>
        <taxon>Euteleostomi</taxon>
        <taxon>Actinopterygii</taxon>
        <taxon>Neopterygii</taxon>
        <taxon>Teleostei</taxon>
        <taxon>Albuliformes</taxon>
        <taxon>Albulidae</taxon>
        <taxon>Albula</taxon>
    </lineage>
</organism>
<dbReference type="EMBL" id="JAFBMS010000071">
    <property type="protein sequence ID" value="KAG9338234.1"/>
    <property type="molecule type" value="Genomic_DNA"/>
</dbReference>
<proteinExistence type="predicted"/>
<reference evidence="1" key="1">
    <citation type="thesis" date="2021" institute="BYU ScholarsArchive" country="Provo, UT, USA">
        <title>Applications of and Algorithms for Genome Assembly and Genomic Analyses with an Emphasis on Marine Teleosts.</title>
        <authorList>
            <person name="Pickett B.D."/>
        </authorList>
    </citation>
    <scope>NUCLEOTIDE SEQUENCE</scope>
    <source>
        <strain evidence="1">HI-2016</strain>
    </source>
</reference>
<keyword evidence="2" id="KW-1185">Reference proteome</keyword>
<name>A0A8T2NE32_9TELE</name>
<gene>
    <name evidence="1" type="ORF">JZ751_026987</name>
</gene>
<sequence length="107" mass="12137">MEECSQTVGYDGRVRPIAHPVFCTPSDVQQQREVQGHEDDCCPKSGEDKKWPDSNRVTEAVMVKLYELYPNSTSSGWVRLTKVDFDCSYKHIGESILRGGPLPSYLR</sequence>
<protein>
    <submittedName>
        <fullName evidence="1">Uncharacterized protein</fullName>
    </submittedName>
</protein>
<dbReference type="AlphaFoldDB" id="A0A8T2NE32"/>